<dbReference type="EC" id="4.6.1.16" evidence="4"/>
<dbReference type="InterPro" id="IPR016690">
    <property type="entry name" value="TSEN34"/>
</dbReference>
<dbReference type="PIRSF" id="PIRSF017250">
    <property type="entry name" value="tRNA_splic_SEN34"/>
    <property type="match status" value="1"/>
</dbReference>
<sequence length="283" mass="32098">MITLYVKNGVAYVWNSEDWYLLRSKHRICGSLIGSIASFPRQNDFLGLPMALMSEEAALLVEKNICELVELPDLCDKPSEEEKAEIAECEQKVLEEQLEALRKRKIEQLSQKIDIIVAGKKQKLLSKGITDVQLDKHSLLQEEIDKLPKLAPAHILVHLPTEHFKSTEKRNIFIDELKPSVVNSEGALRYSIFCDLWSKGHYITSGSKFGCDYLVYPGDPVRFHATYMVRCINDHETPFRPASLVAFGRLSIAVNKLAVFAFCTSNGKIDYQTLQWHDSSINA</sequence>
<dbReference type="GO" id="GO:0000213">
    <property type="term" value="F:tRNA-intron lyase activity"/>
    <property type="evidence" value="ECO:0007669"/>
    <property type="project" value="UniProtKB-UniRule"/>
</dbReference>
<accession>A0ABD0SRT4</accession>
<reference evidence="9 10" key="1">
    <citation type="submission" date="2024-06" db="EMBL/GenBank/DDBJ databases">
        <title>A chromosome-level genome assembly of beet webworm, Loxostege sticticalis.</title>
        <authorList>
            <person name="Zhang Y."/>
        </authorList>
    </citation>
    <scope>NUCLEOTIDE SEQUENCE [LARGE SCALE GENOMIC DNA]</scope>
    <source>
        <strain evidence="9">AQ028</strain>
        <tissue evidence="9">Male pupae</tissue>
    </source>
</reference>
<dbReference type="GO" id="GO:0000214">
    <property type="term" value="C:tRNA-intron endonuclease complex"/>
    <property type="evidence" value="ECO:0007669"/>
    <property type="project" value="UniProtKB-UniRule"/>
</dbReference>
<gene>
    <name evidence="9" type="ORF">ABMA28_004598</name>
</gene>
<feature type="active site" evidence="5">
    <location>
        <position position="256"/>
    </location>
</feature>
<evidence type="ECO:0000256" key="2">
    <source>
        <dbReference type="ARBA" id="ARBA00022694"/>
    </source>
</evidence>
<evidence type="ECO:0000313" key="9">
    <source>
        <dbReference type="EMBL" id="KAL0822555.1"/>
    </source>
</evidence>
<keyword evidence="3 4" id="KW-0456">Lyase</keyword>
<dbReference type="PANTHER" id="PTHR13070:SF0">
    <property type="entry name" value="TRNA-SPLICING ENDONUCLEASE SUBUNIT SEN34"/>
    <property type="match status" value="1"/>
</dbReference>
<dbReference type="Pfam" id="PF26577">
    <property type="entry name" value="TSEN34_N"/>
    <property type="match status" value="1"/>
</dbReference>
<dbReference type="InterPro" id="IPR059049">
    <property type="entry name" value="TSEN34_N"/>
</dbReference>
<dbReference type="InterPro" id="IPR011856">
    <property type="entry name" value="tRNA_endonuc-like_dom_sf"/>
</dbReference>
<comment type="similarity">
    <text evidence="1 4">Belongs to the tRNA-intron endonuclease family.</text>
</comment>
<dbReference type="CDD" id="cd22363">
    <property type="entry name" value="tRNA-intron_lyase_C"/>
    <property type="match status" value="1"/>
</dbReference>
<keyword evidence="2 4" id="KW-0819">tRNA processing</keyword>
<comment type="caution">
    <text evidence="9">The sequence shown here is derived from an EMBL/GenBank/DDBJ whole genome shotgun (WGS) entry which is preliminary data.</text>
</comment>
<dbReference type="InterPro" id="IPR006677">
    <property type="entry name" value="tRNA_intron_Endonuc_cat-like"/>
</dbReference>
<dbReference type="Pfam" id="PF01974">
    <property type="entry name" value="tRNA_int_endo"/>
    <property type="match status" value="1"/>
</dbReference>
<dbReference type="PANTHER" id="PTHR13070">
    <property type="entry name" value="TRNA-SPLICING ENDONUCLEASE SUBUNIT SEN34-RELATED"/>
    <property type="match status" value="1"/>
</dbReference>
<feature type="active site" evidence="5">
    <location>
        <position position="216"/>
    </location>
</feature>
<dbReference type="GO" id="GO:0000379">
    <property type="term" value="P:tRNA-type intron splice site recognition and cleavage"/>
    <property type="evidence" value="ECO:0007669"/>
    <property type="project" value="UniProtKB-UniRule"/>
</dbReference>
<evidence type="ECO:0000256" key="6">
    <source>
        <dbReference type="SAM" id="Coils"/>
    </source>
</evidence>
<feature type="coiled-coil region" evidence="6">
    <location>
        <begin position="79"/>
        <end position="111"/>
    </location>
</feature>
<feature type="domain" description="tRNA intron endonuclease catalytic" evidence="7">
    <location>
        <begin position="188"/>
        <end position="271"/>
    </location>
</feature>
<proteinExistence type="inferred from homology"/>
<evidence type="ECO:0000259" key="7">
    <source>
        <dbReference type="Pfam" id="PF01974"/>
    </source>
</evidence>
<feature type="domain" description="TSEN34 N-terminal" evidence="8">
    <location>
        <begin position="2"/>
        <end position="70"/>
    </location>
</feature>
<evidence type="ECO:0000256" key="4">
    <source>
        <dbReference type="PIRNR" id="PIRNR017250"/>
    </source>
</evidence>
<evidence type="ECO:0000256" key="5">
    <source>
        <dbReference type="PIRSR" id="PIRSR017250-50"/>
    </source>
</evidence>
<evidence type="ECO:0000259" key="8">
    <source>
        <dbReference type="Pfam" id="PF26577"/>
    </source>
</evidence>
<evidence type="ECO:0000256" key="3">
    <source>
        <dbReference type="ARBA" id="ARBA00023239"/>
    </source>
</evidence>
<evidence type="ECO:0000256" key="1">
    <source>
        <dbReference type="ARBA" id="ARBA00008078"/>
    </source>
</evidence>
<evidence type="ECO:0000313" key="10">
    <source>
        <dbReference type="Proteomes" id="UP001549921"/>
    </source>
</evidence>
<feature type="active site" evidence="5">
    <location>
        <position position="224"/>
    </location>
</feature>
<dbReference type="AlphaFoldDB" id="A0ABD0SRT4"/>
<dbReference type="InterPro" id="IPR036167">
    <property type="entry name" value="tRNA_intron_Endo_cat-like_sf"/>
</dbReference>
<protein>
    <recommendedName>
        <fullName evidence="4">tRNA-splicing endonuclease subunit Sen34</fullName>
        <ecNumber evidence="4">4.6.1.16</ecNumber>
    </recommendedName>
</protein>
<dbReference type="SUPFAM" id="SSF53032">
    <property type="entry name" value="tRNA-intron endonuclease catalytic domain-like"/>
    <property type="match status" value="1"/>
</dbReference>
<comment type="function">
    <text evidence="4">Constitutes one of the two catalytic subunit of the tRNA-splicing endonuclease complex, a complex responsible for identification and cleavage of the splice sites in pre-tRNA. It cleaves pre-tRNA at the 5'- and 3'-splice sites to release the intron. The products are an intron and two tRNA half-molecules bearing 2',3'-cyclic phosphate and 5'-OH termini. There are no conserved sequences at the splice sites, but the intron is invariably located at the same site in the gene, placing the splice sites an invariant distance from the constant structural features of the tRNA body.</text>
</comment>
<dbReference type="EMBL" id="JBEDNZ010000016">
    <property type="protein sequence ID" value="KAL0822555.1"/>
    <property type="molecule type" value="Genomic_DNA"/>
</dbReference>
<dbReference type="Gene3D" id="3.40.1350.10">
    <property type="match status" value="1"/>
</dbReference>
<name>A0ABD0SRT4_LOXSC</name>
<dbReference type="Proteomes" id="UP001549921">
    <property type="component" value="Unassembled WGS sequence"/>
</dbReference>
<keyword evidence="6" id="KW-0175">Coiled coil</keyword>
<organism evidence="9 10">
    <name type="scientific">Loxostege sticticalis</name>
    <name type="common">Beet webworm moth</name>
    <dbReference type="NCBI Taxonomy" id="481309"/>
    <lineage>
        <taxon>Eukaryota</taxon>
        <taxon>Metazoa</taxon>
        <taxon>Ecdysozoa</taxon>
        <taxon>Arthropoda</taxon>
        <taxon>Hexapoda</taxon>
        <taxon>Insecta</taxon>
        <taxon>Pterygota</taxon>
        <taxon>Neoptera</taxon>
        <taxon>Endopterygota</taxon>
        <taxon>Lepidoptera</taxon>
        <taxon>Glossata</taxon>
        <taxon>Ditrysia</taxon>
        <taxon>Pyraloidea</taxon>
        <taxon>Crambidae</taxon>
        <taxon>Pyraustinae</taxon>
        <taxon>Loxostege</taxon>
    </lineage>
</organism>